<dbReference type="VEuPathDB" id="MicrosporidiaDB:M896_140010"/>
<dbReference type="HOGENOM" id="CLU_548724_0_0_1"/>
<dbReference type="InParanoid" id="A0A0B2UIC8"/>
<evidence type="ECO:0000313" key="1">
    <source>
        <dbReference type="EMBL" id="KHN68777.1"/>
    </source>
</evidence>
<organism evidence="1 2">
    <name type="scientific">Ordospora colligata OC4</name>
    <dbReference type="NCBI Taxonomy" id="1354746"/>
    <lineage>
        <taxon>Eukaryota</taxon>
        <taxon>Fungi</taxon>
        <taxon>Fungi incertae sedis</taxon>
        <taxon>Microsporidia</taxon>
        <taxon>Ordosporidae</taxon>
        <taxon>Ordospora</taxon>
    </lineage>
</organism>
<keyword evidence="2" id="KW-1185">Reference proteome</keyword>
<dbReference type="EMBL" id="JOKQ01000014">
    <property type="protein sequence ID" value="KHN68777.1"/>
    <property type="molecule type" value="Genomic_DNA"/>
</dbReference>
<name>A0A0B2UIC8_9MICR</name>
<dbReference type="AlphaFoldDB" id="A0A0B2UIC8"/>
<gene>
    <name evidence="1" type="ORF">M896_140010</name>
</gene>
<sequence>MDSHNITQNDNDNIEEVQKYISEVISNTPKAINFLTYFEKKQKNEVEDIISVINNPLSSNTKQYQLEIKIKKDAKQISKACYYILKGNKHTKIVIATYMSELKVDPKASSSQKIFTLQVNTEQKFDKDVIFDYVITKYILDTMKIEHNDEKYLEAKELLNRTISTLVLFTNLALYQKNCTNDAYNNLSSPKNDVLEKYVQDALKEIAQNFIKNHTLEADTGIEKVKKFIETTENDMHNRIPGITYMYIYHVTKKNIIENNKTSSIHIYYHIFNAYLQEKDAKSIYSIIGDTKLIAIPLYILLNTIIIEYNFTEFVKNNVNVKDIECFQNLKPAIKNVLGKQYESCIADWNDYNKVNYGLEFFLDKSDPKNVKESNLIKLLKELETTYPGLISFMQIQLKPTTGLTPKLNNIEGAEKDKLKIIIDKSYQHIEAGVVNDIPDIKINAATGETFTKNLQEAKYLDFFKRNPLSFIMLFILSYSLIKNKNSDNISASASRS</sequence>
<dbReference type="Proteomes" id="UP000031056">
    <property type="component" value="Unassembled WGS sequence"/>
</dbReference>
<proteinExistence type="predicted"/>
<dbReference type="RefSeq" id="XP_014562819.1">
    <property type="nucleotide sequence ID" value="XM_014707333.1"/>
</dbReference>
<reference evidence="1 2" key="1">
    <citation type="journal article" date="2014" name="MBio">
        <title>The Ordospora colligata genome; evolution of extreme reduction in microsporidia and host-to-parasite horizontal gene transfer.</title>
        <authorList>
            <person name="Pombert J.-F."/>
            <person name="Haag K.L."/>
            <person name="Beidas S."/>
            <person name="Ebert D."/>
            <person name="Keeling P.J."/>
        </authorList>
    </citation>
    <scope>NUCLEOTIDE SEQUENCE [LARGE SCALE GENOMIC DNA]</scope>
    <source>
        <strain evidence="1 2">OC4</strain>
    </source>
</reference>
<accession>A0A0B2UIC8</accession>
<protein>
    <submittedName>
        <fullName evidence="1">Uncharacterized protein</fullName>
    </submittedName>
</protein>
<comment type="caution">
    <text evidence="1">The sequence shown here is derived from an EMBL/GenBank/DDBJ whole genome shotgun (WGS) entry which is preliminary data.</text>
</comment>
<evidence type="ECO:0000313" key="2">
    <source>
        <dbReference type="Proteomes" id="UP000031056"/>
    </source>
</evidence>
<dbReference type="GeneID" id="26262715"/>